<dbReference type="RefSeq" id="WP_124903959.1">
    <property type="nucleotide sequence ID" value="NZ_RQJP01000001.1"/>
</dbReference>
<dbReference type="PANTHER" id="PTHR30483">
    <property type="entry name" value="LEUCINE-SPECIFIC-BINDING PROTEIN"/>
    <property type="match status" value="1"/>
</dbReference>
<dbReference type="InterPro" id="IPR019734">
    <property type="entry name" value="TPR_rpt"/>
</dbReference>
<evidence type="ECO:0000256" key="1">
    <source>
        <dbReference type="SAM" id="SignalP"/>
    </source>
</evidence>
<dbReference type="SUPFAM" id="SSF48452">
    <property type="entry name" value="TPR-like"/>
    <property type="match status" value="1"/>
</dbReference>
<dbReference type="Gene3D" id="3.40.50.2300">
    <property type="match status" value="2"/>
</dbReference>
<dbReference type="SUPFAM" id="SSF53822">
    <property type="entry name" value="Periplasmic binding protein-like I"/>
    <property type="match status" value="1"/>
</dbReference>
<dbReference type="InterPro" id="IPR011990">
    <property type="entry name" value="TPR-like_helical_dom_sf"/>
</dbReference>
<dbReference type="OrthoDB" id="1490998at2"/>
<comment type="caution">
    <text evidence="2">The sequence shown here is derived from an EMBL/GenBank/DDBJ whole genome shotgun (WGS) entry which is preliminary data.</text>
</comment>
<feature type="signal peptide" evidence="1">
    <location>
        <begin position="1"/>
        <end position="29"/>
    </location>
</feature>
<sequence length="575" mass="65084">MNRFLTSHTGLRSFSFSVFLWATVQAAMAQTDNAERRYQNAVRLIQQKDYTKAKAELRPLTDGQTGGIAPYAHYYHALADFNLKRFSESRMMLRQLIDRFPNWKKLDDVYYLLGAAYFESGQYEEGIENLGRIGDPALKADVSKLEAYYFGQINDLNRLKLMQKEFPNNRELALTLIDQIQRTSTSPADLELSDRLTNRFGIPAIARPVATESNPNATASTVVKPERNRNKGYYNVAVLFPFRINEINPEERARSNQYALDLYNGMKLAKTKLQSEGITVNLFAYDVDNDVSKMTALVANPGFVQNDLIIGPLYAEPNRVATEFANANSILLVNPISTSSELIANQPLAFLATPSLNQQALKTAAFARTLSMVKKAAIYFGNTRKDSTLAVLYQNELKRIGYAIQDFRKVGADLESIRLSETNKPGHIFLVSSDENMGPKLLRLLNQRKIEVPVIATASAFDFVKDPLSVFTKSDLYLVYPEFVDQQRPETDEFEEQYLDQRNLIPSTYAYQGYDLLLFFGRTLARNRGQITSRSQLKTAPEEGYLLSGYDYTASNENQVVPIVKFDGTRFTLIK</sequence>
<accession>A0A3P1CVI0</accession>
<dbReference type="InterPro" id="IPR051010">
    <property type="entry name" value="BCAA_transport"/>
</dbReference>
<evidence type="ECO:0000313" key="3">
    <source>
        <dbReference type="Proteomes" id="UP000274271"/>
    </source>
</evidence>
<reference evidence="2 3" key="1">
    <citation type="submission" date="2018-11" db="EMBL/GenBank/DDBJ databases">
        <authorList>
            <person name="Zhou Z."/>
            <person name="Wang G."/>
        </authorList>
    </citation>
    <scope>NUCLEOTIDE SEQUENCE [LARGE SCALE GENOMIC DNA]</scope>
    <source>
        <strain evidence="2 3">KCTC42998</strain>
    </source>
</reference>
<dbReference type="Pfam" id="PF13174">
    <property type="entry name" value="TPR_6"/>
    <property type="match status" value="1"/>
</dbReference>
<keyword evidence="3" id="KW-1185">Reference proteome</keyword>
<dbReference type="Proteomes" id="UP000274271">
    <property type="component" value="Unassembled WGS sequence"/>
</dbReference>
<dbReference type="CDD" id="cd06268">
    <property type="entry name" value="PBP1_ABC_transporter_LIVBP-like"/>
    <property type="match status" value="1"/>
</dbReference>
<keyword evidence="1" id="KW-0732">Signal</keyword>
<dbReference type="InterPro" id="IPR028082">
    <property type="entry name" value="Peripla_BP_I"/>
</dbReference>
<dbReference type="Gene3D" id="1.25.40.10">
    <property type="entry name" value="Tetratricopeptide repeat domain"/>
    <property type="match status" value="1"/>
</dbReference>
<evidence type="ECO:0000313" key="2">
    <source>
        <dbReference type="EMBL" id="RRB17392.1"/>
    </source>
</evidence>
<dbReference type="AlphaFoldDB" id="A0A3P1CVI0"/>
<protein>
    <submittedName>
        <fullName evidence="2">Amino acid ABC transporter substrate-binding protein</fullName>
    </submittedName>
</protein>
<name>A0A3P1CVI0_9BACT</name>
<feature type="chain" id="PRO_5018286517" evidence="1">
    <location>
        <begin position="30"/>
        <end position="575"/>
    </location>
</feature>
<proteinExistence type="predicted"/>
<dbReference type="EMBL" id="RQJP01000001">
    <property type="protein sequence ID" value="RRB17392.1"/>
    <property type="molecule type" value="Genomic_DNA"/>
</dbReference>
<gene>
    <name evidence="2" type="ORF">EHT87_03650</name>
</gene>
<organism evidence="2 3">
    <name type="scientific">Larkinella knui</name>
    <dbReference type="NCBI Taxonomy" id="2025310"/>
    <lineage>
        <taxon>Bacteria</taxon>
        <taxon>Pseudomonadati</taxon>
        <taxon>Bacteroidota</taxon>
        <taxon>Cytophagia</taxon>
        <taxon>Cytophagales</taxon>
        <taxon>Spirosomataceae</taxon>
        <taxon>Larkinella</taxon>
    </lineage>
</organism>